<name>A0ABQ1T3F9_9GAMM</name>
<organism evidence="1 2">
    <name type="scientific">Pseudoalteromonas gelatinilytica</name>
    <dbReference type="NCBI Taxonomy" id="1703256"/>
    <lineage>
        <taxon>Bacteria</taxon>
        <taxon>Pseudomonadati</taxon>
        <taxon>Pseudomonadota</taxon>
        <taxon>Gammaproteobacteria</taxon>
        <taxon>Alteromonadales</taxon>
        <taxon>Pseudoalteromonadaceae</taxon>
        <taxon>Pseudoalteromonas</taxon>
    </lineage>
</organism>
<sequence length="89" mass="10362">MRIKLNKAIKTIETWLNKLAKDQYEPLIKVWSGPKGTRRHFFSGIKSERSHHFLSDGEKRLGLVREVKHGVRSFFLPNPFTNPQPTLCC</sequence>
<dbReference type="InterPro" id="IPR011856">
    <property type="entry name" value="tRNA_endonuc-like_dom_sf"/>
</dbReference>
<reference evidence="2" key="1">
    <citation type="journal article" date="2019" name="Int. J. Syst. Evol. Microbiol.">
        <title>The Global Catalogue of Microorganisms (GCM) 10K type strain sequencing project: providing services to taxonomists for standard genome sequencing and annotation.</title>
        <authorList>
            <consortium name="The Broad Institute Genomics Platform"/>
            <consortium name="The Broad Institute Genome Sequencing Center for Infectious Disease"/>
            <person name="Wu L."/>
            <person name="Ma J."/>
        </authorList>
    </citation>
    <scope>NUCLEOTIDE SEQUENCE [LARGE SCALE GENOMIC DNA]</scope>
    <source>
        <strain evidence="2">CGMCC 1.15394</strain>
    </source>
</reference>
<dbReference type="SUPFAM" id="SSF52980">
    <property type="entry name" value="Restriction endonuclease-like"/>
    <property type="match status" value="1"/>
</dbReference>
<dbReference type="Proteomes" id="UP000638462">
    <property type="component" value="Unassembled WGS sequence"/>
</dbReference>
<gene>
    <name evidence="1" type="ORF">GCM10008027_03600</name>
</gene>
<comment type="caution">
    <text evidence="1">The sequence shown here is derived from an EMBL/GenBank/DDBJ whole genome shotgun (WGS) entry which is preliminary data.</text>
</comment>
<keyword evidence="2" id="KW-1185">Reference proteome</keyword>
<proteinExistence type="predicted"/>
<dbReference type="EMBL" id="BMIT01000001">
    <property type="protein sequence ID" value="GGE82197.1"/>
    <property type="molecule type" value="Genomic_DNA"/>
</dbReference>
<accession>A0ABQ1T3F9</accession>
<dbReference type="InterPro" id="IPR011335">
    <property type="entry name" value="Restrct_endonuc-II-like"/>
</dbReference>
<evidence type="ECO:0000313" key="2">
    <source>
        <dbReference type="Proteomes" id="UP000638462"/>
    </source>
</evidence>
<evidence type="ECO:0000313" key="1">
    <source>
        <dbReference type="EMBL" id="GGE82197.1"/>
    </source>
</evidence>
<dbReference type="Gene3D" id="3.40.1350.10">
    <property type="match status" value="1"/>
</dbReference>
<protein>
    <submittedName>
        <fullName evidence="1">Uncharacterized protein</fullName>
    </submittedName>
</protein>